<protein>
    <recommendedName>
        <fullName evidence="4">Tetratricopeptide repeat protein</fullName>
    </recommendedName>
</protein>
<dbReference type="SUPFAM" id="SSF48452">
    <property type="entry name" value="TPR-like"/>
    <property type="match status" value="1"/>
</dbReference>
<keyword evidence="3" id="KW-1185">Reference proteome</keyword>
<dbReference type="AlphaFoldDB" id="A0A9X2LH65"/>
<dbReference type="Proteomes" id="UP001142374">
    <property type="component" value="Unassembled WGS sequence"/>
</dbReference>
<dbReference type="EMBL" id="JANIID010000005">
    <property type="protein sequence ID" value="MCQ8769820.1"/>
    <property type="molecule type" value="Genomic_DNA"/>
</dbReference>
<reference evidence="2" key="1">
    <citation type="submission" date="2022-06" db="EMBL/GenBank/DDBJ databases">
        <title>WGS of actinobacteria.</title>
        <authorList>
            <person name="Thawai C."/>
        </authorList>
    </citation>
    <scope>NUCLEOTIDE SEQUENCE</scope>
    <source>
        <strain evidence="2">AA8</strain>
    </source>
</reference>
<accession>A0A9X2LH65</accession>
<feature type="compositionally biased region" description="Basic and acidic residues" evidence="1">
    <location>
        <begin position="392"/>
        <end position="410"/>
    </location>
</feature>
<evidence type="ECO:0000313" key="2">
    <source>
        <dbReference type="EMBL" id="MCQ8769820.1"/>
    </source>
</evidence>
<evidence type="ECO:0000256" key="1">
    <source>
        <dbReference type="SAM" id="MobiDB-lite"/>
    </source>
</evidence>
<comment type="caution">
    <text evidence="2">The sequence shown here is derived from an EMBL/GenBank/DDBJ whole genome shotgun (WGS) entry which is preliminary data.</text>
</comment>
<proteinExistence type="predicted"/>
<feature type="compositionally biased region" description="Basic and acidic residues" evidence="1">
    <location>
        <begin position="426"/>
        <end position="455"/>
    </location>
</feature>
<evidence type="ECO:0008006" key="4">
    <source>
        <dbReference type="Google" id="ProtNLM"/>
    </source>
</evidence>
<dbReference type="RefSeq" id="WP_168092374.1">
    <property type="nucleotide sequence ID" value="NZ_JAATER010000069.1"/>
</dbReference>
<dbReference type="InterPro" id="IPR011990">
    <property type="entry name" value="TPR-like_helical_dom_sf"/>
</dbReference>
<feature type="region of interest" description="Disordered" evidence="1">
    <location>
        <begin position="392"/>
        <end position="484"/>
    </location>
</feature>
<gene>
    <name evidence="2" type="ORF">NQU55_08500</name>
</gene>
<name>A0A9X2LH65_9ACTN</name>
<feature type="compositionally biased region" description="Basic residues" evidence="1">
    <location>
        <begin position="467"/>
        <end position="478"/>
    </location>
</feature>
<evidence type="ECO:0000313" key="3">
    <source>
        <dbReference type="Proteomes" id="UP001142374"/>
    </source>
</evidence>
<sequence>MLTTSTYSDTTGRRLYAAAAEACRPAGWCAYDNGRLADGEKHFTASLRAAATEGHATLGASTLAFWANLRYSGGDPYGALGPVERALDNQYKITSGRVVAMLHTRAARAYSKADEPTAAYRAIDAAFAAYDRAGPPSTICLRCSMYWMTHGEVHEVAASCALPLSEPARALEHFDAALRHEDPYGTRTEARGAGIYLARQAEAHLALGDIDAAVAAAERAVEQLEGADSARGTSALTDLRGRLAAHRTALPVAGFLDLDAQPQVALVAMDTTPSLDYSTWAAIAPLDKVAAPGRPGVAAHLRGRPEYGRTVLWAQALANPRAVMLCPEWFWWHAAPNQDHEEVKEIEESRPADSPVREGRSGAVQVLADALRVLVEAVGLVALLRLVRVPEHEDGDQPGHHDREERRHQGGDGLAPADASPPGRHQRGDAQDQADHGERAADEDDRGTQADDAQRHGGRGQAVLRRCQARPHSVRRRPSPYGSVLSGHRVVQRRLDSLGVHQPVLPSRQLVRP</sequence>
<dbReference type="Gene3D" id="1.25.40.10">
    <property type="entry name" value="Tetratricopeptide repeat domain"/>
    <property type="match status" value="1"/>
</dbReference>
<organism evidence="2 3">
    <name type="scientific">Streptomyces telluris</name>
    <dbReference type="NCBI Taxonomy" id="2720021"/>
    <lineage>
        <taxon>Bacteria</taxon>
        <taxon>Bacillati</taxon>
        <taxon>Actinomycetota</taxon>
        <taxon>Actinomycetes</taxon>
        <taxon>Kitasatosporales</taxon>
        <taxon>Streptomycetaceae</taxon>
        <taxon>Streptomyces</taxon>
    </lineage>
</organism>